<organism evidence="2 3">
    <name type="scientific">Bordetella genomosp. 10</name>
    <dbReference type="NCBI Taxonomy" id="1416804"/>
    <lineage>
        <taxon>Bacteria</taxon>
        <taxon>Pseudomonadati</taxon>
        <taxon>Pseudomonadota</taxon>
        <taxon>Betaproteobacteria</taxon>
        <taxon>Burkholderiales</taxon>
        <taxon>Alcaligenaceae</taxon>
        <taxon>Bordetella</taxon>
    </lineage>
</organism>
<evidence type="ECO:0000313" key="2">
    <source>
        <dbReference type="EMBL" id="OZI37367.1"/>
    </source>
</evidence>
<protein>
    <submittedName>
        <fullName evidence="2">Uncharacterized protein</fullName>
    </submittedName>
</protein>
<name>A0A261SK27_9BORD</name>
<evidence type="ECO:0000313" key="3">
    <source>
        <dbReference type="Proteomes" id="UP000216020"/>
    </source>
</evidence>
<dbReference type="Proteomes" id="UP000216020">
    <property type="component" value="Unassembled WGS sequence"/>
</dbReference>
<keyword evidence="1" id="KW-0472">Membrane</keyword>
<sequence length="141" mass="15705">MQSQHMQIKHGRTCWMTLKLAGTYSTAQAPPLTTTIQAERGVRTGFDDRTRQIRRQGATNRRRRGLACRPFGDGCPLALIDPELFEFKFQRDLVLIIMPGLLQCFALLMSGGTFLTQRPHLFELLGNGAFTSMSSGGGEDD</sequence>
<reference evidence="3" key="1">
    <citation type="submission" date="2017-05" db="EMBL/GenBank/DDBJ databases">
        <title>Complete and WGS of Bordetella genogroups.</title>
        <authorList>
            <person name="Spilker T."/>
            <person name="Lipuma J."/>
        </authorList>
    </citation>
    <scope>NUCLEOTIDE SEQUENCE [LARGE SCALE GENOMIC DNA]</scope>
    <source>
        <strain evidence="3">AU16122</strain>
    </source>
</reference>
<proteinExistence type="predicted"/>
<dbReference type="AlphaFoldDB" id="A0A261SK27"/>
<keyword evidence="1" id="KW-1133">Transmembrane helix</keyword>
<accession>A0A261SK27</accession>
<dbReference type="EMBL" id="NEVM01000001">
    <property type="protein sequence ID" value="OZI37367.1"/>
    <property type="molecule type" value="Genomic_DNA"/>
</dbReference>
<keyword evidence="3" id="KW-1185">Reference proteome</keyword>
<evidence type="ECO:0000256" key="1">
    <source>
        <dbReference type="SAM" id="Phobius"/>
    </source>
</evidence>
<gene>
    <name evidence="2" type="ORF">CAL29_02820</name>
</gene>
<comment type="caution">
    <text evidence="2">The sequence shown here is derived from an EMBL/GenBank/DDBJ whole genome shotgun (WGS) entry which is preliminary data.</text>
</comment>
<feature type="transmembrane region" description="Helical" evidence="1">
    <location>
        <begin position="93"/>
        <end position="115"/>
    </location>
</feature>
<keyword evidence="1" id="KW-0812">Transmembrane</keyword>